<sequence>MAGSSSDAFLEGQGIPVDLPRINTTLEQLWGPAAERIGGPELEHPNVTRIVLANLVVERLIPETDGLGPVLETVVAKFPCRTIVLRESDGPERKITAEVSAVCHLPDPGSPQVCSERIVLRAGPQALDLIPGAVRPLLEADLPLILWWTTDPTLHERLFHNLGEESSRILLDLPDPGASAAAIKLGLDPAISSCSRDSVWYGLAHWRELIARFFDSADHLETLRRIDSVQIEALSPDASTPPRLALWLASWLAGQLDWKTRGEPSLEATDSGSRLRADFEGPAGPLGVEVRTRPFADPRPLYPRLLSVTITARGKDGLETFRLCRPSAESPDIEIHADSPDYCRLPSTVYAECLEPARRAAAALELSRFDPPFEKALPFLLWLLESADRGRS</sequence>
<dbReference type="InterPro" id="IPR004555">
    <property type="entry name" value="G6PDH_assembly_OpcA"/>
</dbReference>
<dbReference type="EMBL" id="CP019082">
    <property type="protein sequence ID" value="APW61146.1"/>
    <property type="molecule type" value="Genomic_DNA"/>
</dbReference>
<dbReference type="Proteomes" id="UP000186309">
    <property type="component" value="Chromosome"/>
</dbReference>
<dbReference type="OrthoDB" id="249382at2"/>
<dbReference type="Pfam" id="PF10128">
    <property type="entry name" value="OpcA_G6PD_assem"/>
    <property type="match status" value="1"/>
</dbReference>
<feature type="domain" description="Glucose-6-phosphate dehydrogenase assembly protein OpcA N-terminal" evidence="1">
    <location>
        <begin position="76"/>
        <end position="173"/>
    </location>
</feature>
<reference evidence="4" key="1">
    <citation type="submission" date="2016-12" db="EMBL/GenBank/DDBJ databases">
        <title>Comparative genomics of four Isosphaeraceae planctomycetes: a common pool of plasmids and glycoside hydrolase genes.</title>
        <authorList>
            <person name="Ivanova A."/>
        </authorList>
    </citation>
    <scope>NUCLEOTIDE SEQUENCE [LARGE SCALE GENOMIC DNA]</scope>
    <source>
        <strain evidence="4">PX4</strain>
    </source>
</reference>
<protein>
    <recommendedName>
        <fullName evidence="5">Glucose-6-phosphate dehydrogenase subunit</fullName>
    </recommendedName>
</protein>
<dbReference type="InterPro" id="IPR046801">
    <property type="entry name" value="OpcA_G6PD_N"/>
</dbReference>
<dbReference type="KEGG" id="pbor:BSF38_02650"/>
<keyword evidence="4" id="KW-1185">Reference proteome</keyword>
<evidence type="ECO:0000313" key="4">
    <source>
        <dbReference type="Proteomes" id="UP000186309"/>
    </source>
</evidence>
<dbReference type="RefSeq" id="WP_076346284.1">
    <property type="nucleotide sequence ID" value="NZ_CP019082.1"/>
</dbReference>
<proteinExistence type="predicted"/>
<dbReference type="STRING" id="1387353.BSF38_02650"/>
<name>A0A1U7CQG4_9BACT</name>
<gene>
    <name evidence="3" type="ORF">BSF38_02650</name>
</gene>
<evidence type="ECO:0000313" key="3">
    <source>
        <dbReference type="EMBL" id="APW61146.1"/>
    </source>
</evidence>
<evidence type="ECO:0008006" key="5">
    <source>
        <dbReference type="Google" id="ProtNLM"/>
    </source>
</evidence>
<dbReference type="PANTHER" id="PTHR38658">
    <property type="entry name" value="OXPP CYCLE PROTEIN OPCA-RELATED"/>
    <property type="match status" value="1"/>
</dbReference>
<dbReference type="Pfam" id="PF20171">
    <property type="entry name" value="OpcA_G6PD_C"/>
    <property type="match status" value="1"/>
</dbReference>
<feature type="domain" description="Glucose-6-phosphate dehydrogenase assembly protein OpcA C-terminal" evidence="2">
    <location>
        <begin position="197"/>
        <end position="290"/>
    </location>
</feature>
<evidence type="ECO:0000259" key="1">
    <source>
        <dbReference type="Pfam" id="PF10128"/>
    </source>
</evidence>
<dbReference type="AlphaFoldDB" id="A0A1U7CQG4"/>
<evidence type="ECO:0000259" key="2">
    <source>
        <dbReference type="Pfam" id="PF20171"/>
    </source>
</evidence>
<accession>A0A1U7CQG4</accession>
<dbReference type="PANTHER" id="PTHR38658:SF1">
    <property type="entry name" value="OXPP CYCLE PROTEIN OPCA-RELATED"/>
    <property type="match status" value="1"/>
</dbReference>
<dbReference type="InterPro" id="IPR046802">
    <property type="entry name" value="OpcA_G6PD_C"/>
</dbReference>
<organism evidence="3 4">
    <name type="scientific">Paludisphaera borealis</name>
    <dbReference type="NCBI Taxonomy" id="1387353"/>
    <lineage>
        <taxon>Bacteria</taxon>
        <taxon>Pseudomonadati</taxon>
        <taxon>Planctomycetota</taxon>
        <taxon>Planctomycetia</taxon>
        <taxon>Isosphaerales</taxon>
        <taxon>Isosphaeraceae</taxon>
        <taxon>Paludisphaera</taxon>
    </lineage>
</organism>